<evidence type="ECO:0000256" key="1">
    <source>
        <dbReference type="SAM" id="MobiDB-lite"/>
    </source>
</evidence>
<dbReference type="InterPro" id="IPR014500">
    <property type="entry name" value="UCP019307_cupin"/>
</dbReference>
<dbReference type="Gene3D" id="2.60.120.10">
    <property type="entry name" value="Jelly Rolls"/>
    <property type="match status" value="1"/>
</dbReference>
<dbReference type="STRING" id="1148509.SAMN05216222_5469"/>
<organism evidence="3 4">
    <name type="scientific">Pseudomonas prosekii</name>
    <dbReference type="NCBI Taxonomy" id="1148509"/>
    <lineage>
        <taxon>Bacteria</taxon>
        <taxon>Pseudomonadati</taxon>
        <taxon>Pseudomonadota</taxon>
        <taxon>Gammaproteobacteria</taxon>
        <taxon>Pseudomonadales</taxon>
        <taxon>Pseudomonadaceae</taxon>
        <taxon>Pseudomonas</taxon>
    </lineage>
</organism>
<evidence type="ECO:0000313" key="3">
    <source>
        <dbReference type="EMBL" id="SDT61517.1"/>
    </source>
</evidence>
<name>A0A1H2BTY8_9PSED</name>
<dbReference type="RefSeq" id="WP_092281102.1">
    <property type="nucleotide sequence ID" value="NZ_LT629762.1"/>
</dbReference>
<dbReference type="Proteomes" id="UP000198481">
    <property type="component" value="Chromosome I"/>
</dbReference>
<dbReference type="PIRSF" id="PIRSF019307">
    <property type="entry name" value="UCP019307"/>
    <property type="match status" value="1"/>
</dbReference>
<dbReference type="PANTHER" id="PTHR36448:SF2">
    <property type="entry name" value="CUPIN TYPE-1 DOMAIN-CONTAINING PROTEIN"/>
    <property type="match status" value="1"/>
</dbReference>
<dbReference type="SUPFAM" id="SSF51182">
    <property type="entry name" value="RmlC-like cupins"/>
    <property type="match status" value="1"/>
</dbReference>
<evidence type="ECO:0000313" key="4">
    <source>
        <dbReference type="Proteomes" id="UP000198481"/>
    </source>
</evidence>
<proteinExistence type="predicted"/>
<dbReference type="AlphaFoldDB" id="A0A1H2BTY8"/>
<sequence>MSTSPVTLPQQLFFKDDGQIPNSPLPVLFYHQVQLDGADKAAAFEALFSANQWPAQWRAQVFDYHHYHSNAHEVLGVISGQARLMLGGPAGMELEVEEGDVLVLPAGTGHCCLEQSEDFLVVGGYPQGQENYDIQRPDTASHDDSVARIADVARPPADPVHGKDGPLPGLW</sequence>
<dbReference type="SMART" id="SM00835">
    <property type="entry name" value="Cupin_1"/>
    <property type="match status" value="1"/>
</dbReference>
<dbReference type="CDD" id="cd02219">
    <property type="entry name" value="cupin_YjlB-like"/>
    <property type="match status" value="1"/>
</dbReference>
<dbReference type="InterPro" id="IPR014710">
    <property type="entry name" value="RmlC-like_jellyroll"/>
</dbReference>
<dbReference type="InterPro" id="IPR006045">
    <property type="entry name" value="Cupin_1"/>
</dbReference>
<dbReference type="InterPro" id="IPR011051">
    <property type="entry name" value="RmlC_Cupin_sf"/>
</dbReference>
<dbReference type="InterPro" id="IPR047121">
    <property type="entry name" value="YjiB-like"/>
</dbReference>
<reference evidence="3 4" key="1">
    <citation type="submission" date="2016-10" db="EMBL/GenBank/DDBJ databases">
        <authorList>
            <person name="de Groot N.N."/>
        </authorList>
    </citation>
    <scope>NUCLEOTIDE SEQUENCE [LARGE SCALE GENOMIC DNA]</scope>
    <source>
        <strain evidence="3 4">LMG 26867</strain>
    </source>
</reference>
<protein>
    <submittedName>
        <fullName evidence="3">Uncharacterized protein YjlB</fullName>
    </submittedName>
</protein>
<dbReference type="EMBL" id="LT629762">
    <property type="protein sequence ID" value="SDT61517.1"/>
    <property type="molecule type" value="Genomic_DNA"/>
</dbReference>
<accession>A0A1H2BTY8</accession>
<feature type="domain" description="Cupin type-1" evidence="2">
    <location>
        <begin position="33"/>
        <end position="150"/>
    </location>
</feature>
<dbReference type="Pfam" id="PF00190">
    <property type="entry name" value="Cupin_1"/>
    <property type="match status" value="1"/>
</dbReference>
<feature type="region of interest" description="Disordered" evidence="1">
    <location>
        <begin position="152"/>
        <end position="171"/>
    </location>
</feature>
<evidence type="ECO:0000259" key="2">
    <source>
        <dbReference type="SMART" id="SM00835"/>
    </source>
</evidence>
<dbReference type="PANTHER" id="PTHR36448">
    <property type="entry name" value="BLR7373 PROTEIN"/>
    <property type="match status" value="1"/>
</dbReference>
<gene>
    <name evidence="3" type="ORF">SAMN05216222_5469</name>
</gene>